<sequence length="65" mass="7106">MTIVALIAGIYVVLGLIGLAVVIFGRRAGATETPHWKRFDDAHYWDDLAEDWRPHEDAGSQAAAA</sequence>
<keyword evidence="1" id="KW-1133">Transmembrane helix</keyword>
<evidence type="ECO:0000256" key="1">
    <source>
        <dbReference type="SAM" id="Phobius"/>
    </source>
</evidence>
<proteinExistence type="predicted"/>
<dbReference type="AlphaFoldDB" id="A0A0D7F623"/>
<comment type="caution">
    <text evidence="2">The sequence shown here is derived from an EMBL/GenBank/DDBJ whole genome shotgun (WGS) entry which is preliminary data.</text>
</comment>
<dbReference type="Proteomes" id="UP000032515">
    <property type="component" value="Unassembled WGS sequence"/>
</dbReference>
<evidence type="ECO:0000313" key="3">
    <source>
        <dbReference type="Proteomes" id="UP000032515"/>
    </source>
</evidence>
<accession>A0A0D7F623</accession>
<dbReference type="RefSeq" id="WP_044403802.1">
    <property type="nucleotide sequence ID" value="NZ_JXXE01000002.1"/>
</dbReference>
<keyword evidence="1" id="KW-0472">Membrane</keyword>
<reference evidence="2 3" key="1">
    <citation type="submission" date="2014-11" db="EMBL/GenBank/DDBJ databases">
        <title>Genomics and ecophysiology of heterotrophic nitrogen fixing bacteria isolated from estuarine surface water.</title>
        <authorList>
            <person name="Bentzon-Tilia M."/>
            <person name="Severin I."/>
            <person name="Hansen L.H."/>
            <person name="Riemann L."/>
        </authorList>
    </citation>
    <scope>NUCLEOTIDE SEQUENCE [LARGE SCALE GENOMIC DNA]</scope>
    <source>
        <strain evidence="2 3">BAL398</strain>
    </source>
</reference>
<feature type="transmembrane region" description="Helical" evidence="1">
    <location>
        <begin position="6"/>
        <end position="25"/>
    </location>
</feature>
<keyword evidence="1" id="KW-0812">Transmembrane</keyword>
<organism evidence="2 3">
    <name type="scientific">Rhodopseudomonas palustris</name>
    <dbReference type="NCBI Taxonomy" id="1076"/>
    <lineage>
        <taxon>Bacteria</taxon>
        <taxon>Pseudomonadati</taxon>
        <taxon>Pseudomonadota</taxon>
        <taxon>Alphaproteobacteria</taxon>
        <taxon>Hyphomicrobiales</taxon>
        <taxon>Nitrobacteraceae</taxon>
        <taxon>Rhodopseudomonas</taxon>
    </lineage>
</organism>
<dbReference type="EMBL" id="JXXE01000002">
    <property type="protein sequence ID" value="KIZ48221.1"/>
    <property type="molecule type" value="Genomic_DNA"/>
</dbReference>
<gene>
    <name evidence="2" type="ORF">OO17_00060</name>
</gene>
<name>A0A0D7F623_RHOPL</name>
<dbReference type="OrthoDB" id="8141367at2"/>
<protein>
    <submittedName>
        <fullName evidence="2">Uncharacterized protein</fullName>
    </submittedName>
</protein>
<evidence type="ECO:0000313" key="2">
    <source>
        <dbReference type="EMBL" id="KIZ48221.1"/>
    </source>
</evidence>
<dbReference type="PATRIC" id="fig|1076.23.peg.2721"/>